<proteinExistence type="predicted"/>
<reference evidence="6" key="1">
    <citation type="journal article" date="2023" name="Front. Microbiol.">
        <title>Phylogeography and host specificity of Pasteurellaceae pathogenic to sea-farmed fish in the north-east Atlantic.</title>
        <authorList>
            <person name="Gulla S."/>
            <person name="Colquhoun D.J."/>
            <person name="Olsen A.B."/>
            <person name="Spilsberg B."/>
            <person name="Lagesen K."/>
            <person name="Aakesson C.P."/>
            <person name="Strom S."/>
            <person name="Manji F."/>
            <person name="Birkbeck T.H."/>
            <person name="Nilsen H.K."/>
        </authorList>
    </citation>
    <scope>NUCLEOTIDE SEQUENCE</scope>
    <source>
        <strain evidence="6">98B1</strain>
    </source>
</reference>
<evidence type="ECO:0000256" key="1">
    <source>
        <dbReference type="ARBA" id="ARBA00022737"/>
    </source>
</evidence>
<dbReference type="PANTHER" id="PTHR30185">
    <property type="entry name" value="CRYPTIC BETA-GLUCOSIDE BGL OPERON ANTITERMINATOR"/>
    <property type="match status" value="1"/>
</dbReference>
<dbReference type="Gene3D" id="1.10.10.10">
    <property type="entry name" value="Winged helix-like DNA-binding domain superfamily/Winged helix DNA-binding domain"/>
    <property type="match status" value="1"/>
</dbReference>
<gene>
    <name evidence="6" type="ORF">QJU97_10445</name>
</gene>
<evidence type="ECO:0000259" key="5">
    <source>
        <dbReference type="PROSITE" id="PS51372"/>
    </source>
</evidence>
<comment type="caution">
    <text evidence="6">The sequence shown here is derived from an EMBL/GenBank/DDBJ whole genome shotgun (WGS) entry which is preliminary data.</text>
</comment>
<protein>
    <submittedName>
        <fullName evidence="6">Helix-turn-helix domain-containing protein</fullName>
    </submittedName>
</protein>
<keyword evidence="1" id="KW-0677">Repeat</keyword>
<keyword evidence="4" id="KW-0804">Transcription</keyword>
<dbReference type="SUPFAM" id="SSF63520">
    <property type="entry name" value="PTS-regulatory domain, PRD"/>
    <property type="match status" value="1"/>
</dbReference>
<dbReference type="PROSITE" id="PS51372">
    <property type="entry name" value="PRD_2"/>
    <property type="match status" value="1"/>
</dbReference>
<dbReference type="InterPro" id="IPR036388">
    <property type="entry name" value="WH-like_DNA-bd_sf"/>
</dbReference>
<dbReference type="RefSeq" id="WP_306376398.1">
    <property type="nucleotide sequence ID" value="NZ_JASAYT010000049.1"/>
</dbReference>
<dbReference type="EMBL" id="JASAYT010000049">
    <property type="protein sequence ID" value="MDP8175871.1"/>
    <property type="molecule type" value="Genomic_DNA"/>
</dbReference>
<dbReference type="GO" id="GO:0006355">
    <property type="term" value="P:regulation of DNA-templated transcription"/>
    <property type="evidence" value="ECO:0007669"/>
    <property type="project" value="InterPro"/>
</dbReference>
<keyword evidence="3" id="KW-0010">Activator</keyword>
<keyword evidence="2" id="KW-0805">Transcription regulation</keyword>
<dbReference type="InterPro" id="IPR036634">
    <property type="entry name" value="PRD_sf"/>
</dbReference>
<evidence type="ECO:0000313" key="7">
    <source>
        <dbReference type="Proteomes" id="UP001231736"/>
    </source>
</evidence>
<dbReference type="PANTHER" id="PTHR30185:SF18">
    <property type="entry name" value="TRANSCRIPTIONAL REGULATOR MTLR"/>
    <property type="match status" value="1"/>
</dbReference>
<dbReference type="InterPro" id="IPR007737">
    <property type="entry name" value="Mga_HTH"/>
</dbReference>
<dbReference type="Proteomes" id="UP001231736">
    <property type="component" value="Unassembled WGS sequence"/>
</dbReference>
<evidence type="ECO:0000256" key="3">
    <source>
        <dbReference type="ARBA" id="ARBA00023159"/>
    </source>
</evidence>
<name>A0AAJ6NFK2_9PAST</name>
<dbReference type="InterPro" id="IPR050661">
    <property type="entry name" value="BglG_antiterminators"/>
</dbReference>
<evidence type="ECO:0000313" key="6">
    <source>
        <dbReference type="EMBL" id="MDP8175871.1"/>
    </source>
</evidence>
<dbReference type="InterPro" id="IPR011608">
    <property type="entry name" value="PRD"/>
</dbReference>
<accession>A0AAJ6NFK2</accession>
<sequence>MSLKRKELEVLKLIYAGKTIDEILFKIDICERNLRYIIDNLNFYLDKILSKRIEKERKILRVDLTEKELNKFYKEVYKKYYILESEERAEFILMSFLFIKSMNLKLLEEKLNVTRSTLKKDIEVLNQNLSGYNLKLSSKRNKYTIFGNEKKLRHLKAIKFLEYINLSMSPLNKDYFFQNIDKELLNILRKIVLQIEKRFLLNFKDDFIKLMEIFLYVSIERIQQGYIIDRKANYNFLVNTVYYEVVKDHLKEYLDKNLTYEIAHLTEYFISGGIAENIEELKEKIEEYLQGLLVASEKEFNVSFSDGELYKKLVHYLTPAIYRLRNNFTIKEQGEKDEIFVFVEKYSKNENNLPENLTENEIFHIAKEIKVHIQNEKNRVISLKVILSIIEKNTKKLDRKKLVKDLLAEYGDLIKKDETDIH</sequence>
<evidence type="ECO:0000256" key="2">
    <source>
        <dbReference type="ARBA" id="ARBA00023015"/>
    </source>
</evidence>
<dbReference type="Pfam" id="PF05043">
    <property type="entry name" value="Mga"/>
    <property type="match status" value="1"/>
</dbReference>
<feature type="domain" description="PRD" evidence="5">
    <location>
        <begin position="179"/>
        <end position="284"/>
    </location>
</feature>
<dbReference type="AlphaFoldDB" id="A0AAJ6NFK2"/>
<evidence type="ECO:0000256" key="4">
    <source>
        <dbReference type="ARBA" id="ARBA00023163"/>
    </source>
</evidence>
<organism evidence="6 7">
    <name type="scientific">Phocoenobacter skyensis</name>
    <dbReference type="NCBI Taxonomy" id="97481"/>
    <lineage>
        <taxon>Bacteria</taxon>
        <taxon>Pseudomonadati</taxon>
        <taxon>Pseudomonadota</taxon>
        <taxon>Gammaproteobacteria</taxon>
        <taxon>Pasteurellales</taxon>
        <taxon>Pasteurellaceae</taxon>
        <taxon>Phocoenobacter</taxon>
    </lineage>
</organism>